<protein>
    <submittedName>
        <fullName evidence="2">Uncharacterized protein</fullName>
    </submittedName>
</protein>
<evidence type="ECO:0000256" key="1">
    <source>
        <dbReference type="SAM" id="Phobius"/>
    </source>
</evidence>
<dbReference type="AlphaFoldDB" id="A0A2M8EMT8"/>
<feature type="transmembrane region" description="Helical" evidence="1">
    <location>
        <begin position="103"/>
        <end position="122"/>
    </location>
</feature>
<accession>A0A2M8EMT8</accession>
<dbReference type="EMBL" id="PFSJ01000003">
    <property type="protein sequence ID" value="PJC24056.1"/>
    <property type="molecule type" value="Genomic_DNA"/>
</dbReference>
<feature type="transmembrane region" description="Helical" evidence="1">
    <location>
        <begin position="7"/>
        <end position="31"/>
    </location>
</feature>
<keyword evidence="1" id="KW-1133">Transmembrane helix</keyword>
<evidence type="ECO:0000313" key="2">
    <source>
        <dbReference type="EMBL" id="PJC24056.1"/>
    </source>
</evidence>
<organism evidence="2 3">
    <name type="scientific">candidate division WWE3 bacterium CG_4_9_14_0_2_um_filter_35_11</name>
    <dbReference type="NCBI Taxonomy" id="1975077"/>
    <lineage>
        <taxon>Bacteria</taxon>
        <taxon>Katanobacteria</taxon>
    </lineage>
</organism>
<keyword evidence="1" id="KW-0812">Transmembrane</keyword>
<reference evidence="3" key="1">
    <citation type="submission" date="2017-09" db="EMBL/GenBank/DDBJ databases">
        <title>Depth-based differentiation of microbial function through sediment-hosted aquifers and enrichment of novel symbionts in the deep terrestrial subsurface.</title>
        <authorList>
            <person name="Probst A.J."/>
            <person name="Ladd B."/>
            <person name="Jarett J.K."/>
            <person name="Geller-Mcgrath D.E."/>
            <person name="Sieber C.M.K."/>
            <person name="Emerson J.B."/>
            <person name="Anantharaman K."/>
            <person name="Thomas B.C."/>
            <person name="Malmstrom R."/>
            <person name="Stieglmeier M."/>
            <person name="Klingl A."/>
            <person name="Woyke T."/>
            <person name="Ryan C.M."/>
            <person name="Banfield J.F."/>
        </authorList>
    </citation>
    <scope>NUCLEOTIDE SEQUENCE [LARGE SCALE GENOMIC DNA]</scope>
</reference>
<keyword evidence="1" id="KW-0472">Membrane</keyword>
<proteinExistence type="predicted"/>
<sequence length="135" mass="15407">MKNRNLTLIYIVIATFIFVTVFNLIIGSWSIANVVEYKTSSIYYSCALCGYLDGSSSNTADICQKPCNPINGFDESYVHLTSVVYFVFISFLLRFLFQYARSISVLFAGLLSISLLFLHEMYKDLWYTGYADSVF</sequence>
<dbReference type="Proteomes" id="UP000229756">
    <property type="component" value="Unassembled WGS sequence"/>
</dbReference>
<feature type="transmembrane region" description="Helical" evidence="1">
    <location>
        <begin position="77"/>
        <end position="96"/>
    </location>
</feature>
<comment type="caution">
    <text evidence="2">The sequence shown here is derived from an EMBL/GenBank/DDBJ whole genome shotgun (WGS) entry which is preliminary data.</text>
</comment>
<gene>
    <name evidence="2" type="ORF">CO058_00300</name>
</gene>
<evidence type="ECO:0000313" key="3">
    <source>
        <dbReference type="Proteomes" id="UP000229756"/>
    </source>
</evidence>
<name>A0A2M8EMT8_UNCKA</name>